<dbReference type="Proteomes" id="UP000063308">
    <property type="component" value="Chromosome"/>
</dbReference>
<dbReference type="AlphaFoldDB" id="A0A0E4BLH0"/>
<reference evidence="1 2" key="1">
    <citation type="submission" date="2014-11" db="EMBL/GenBank/DDBJ databases">
        <title>Symbiosis island explosion on the genome of extra-slow-growing strains of soybean bradyrhizobia with massive insertion sequences.</title>
        <authorList>
            <person name="Iida T."/>
            <person name="Minamisawa K."/>
        </authorList>
    </citation>
    <scope>NUCLEOTIDE SEQUENCE [LARGE SCALE GENOMIC DNA]</scope>
    <source>
        <strain evidence="1 2">NK6</strain>
    </source>
</reference>
<evidence type="ECO:0000313" key="1">
    <source>
        <dbReference type="EMBL" id="BAR55171.1"/>
    </source>
</evidence>
<proteinExistence type="predicted"/>
<sequence length="44" mass="5452">MNARGRRNFRHAADKFIRQYSRAHTSRHCQQKTRKTPFKFFIEK</sequence>
<gene>
    <name evidence="1" type="ORF">NK6_1989</name>
</gene>
<evidence type="ECO:0000313" key="2">
    <source>
        <dbReference type="Proteomes" id="UP000063308"/>
    </source>
</evidence>
<organism evidence="1 2">
    <name type="scientific">Bradyrhizobium diazoefficiens</name>
    <dbReference type="NCBI Taxonomy" id="1355477"/>
    <lineage>
        <taxon>Bacteria</taxon>
        <taxon>Pseudomonadati</taxon>
        <taxon>Pseudomonadota</taxon>
        <taxon>Alphaproteobacteria</taxon>
        <taxon>Hyphomicrobiales</taxon>
        <taxon>Nitrobacteraceae</taxon>
        <taxon>Bradyrhizobium</taxon>
    </lineage>
</organism>
<name>A0A0E4BLH0_9BRAD</name>
<dbReference type="EMBL" id="AP014685">
    <property type="protein sequence ID" value="BAR55171.1"/>
    <property type="molecule type" value="Genomic_DNA"/>
</dbReference>
<protein>
    <submittedName>
        <fullName evidence="1">Uncharacterized protein</fullName>
    </submittedName>
</protein>
<accession>A0A0E4BLH0</accession>